<dbReference type="AlphaFoldDB" id="A0A9W6G749"/>
<dbReference type="Gene3D" id="3.40.50.2000">
    <property type="entry name" value="Glycogen Phosphorylase B"/>
    <property type="match status" value="1"/>
</dbReference>
<dbReference type="SUPFAM" id="SSF53756">
    <property type="entry name" value="UDP-Glycosyltransferase/glycogen phosphorylase"/>
    <property type="match status" value="1"/>
</dbReference>
<reference evidence="1" key="1">
    <citation type="submission" date="2022-12" db="EMBL/GenBank/DDBJ databases">
        <title>Reference genome sequencing for broad-spectrum identification of bacterial and archaeal isolates by mass spectrometry.</title>
        <authorList>
            <person name="Sekiguchi Y."/>
            <person name="Tourlousse D.M."/>
        </authorList>
    </citation>
    <scope>NUCLEOTIDE SEQUENCE</scope>
    <source>
        <strain evidence="1">LLR39Z86</strain>
    </source>
</reference>
<evidence type="ECO:0008006" key="3">
    <source>
        <dbReference type="Google" id="ProtNLM"/>
    </source>
</evidence>
<keyword evidence="2" id="KW-1185">Reference proteome</keyword>
<protein>
    <recommendedName>
        <fullName evidence="3">Glycosyltransferase involved in cell wall biosynthesis</fullName>
    </recommendedName>
</protein>
<organism evidence="1 2">
    <name type="scientific">Glycomyces algeriensis</name>
    <dbReference type="NCBI Taxonomy" id="256037"/>
    <lineage>
        <taxon>Bacteria</taxon>
        <taxon>Bacillati</taxon>
        <taxon>Actinomycetota</taxon>
        <taxon>Actinomycetes</taxon>
        <taxon>Glycomycetales</taxon>
        <taxon>Glycomycetaceae</taxon>
        <taxon>Glycomyces</taxon>
    </lineage>
</organism>
<evidence type="ECO:0000313" key="2">
    <source>
        <dbReference type="Proteomes" id="UP001144313"/>
    </source>
</evidence>
<dbReference type="Proteomes" id="UP001144313">
    <property type="component" value="Unassembled WGS sequence"/>
</dbReference>
<dbReference type="EMBL" id="BSDT01000001">
    <property type="protein sequence ID" value="GLI41572.1"/>
    <property type="molecule type" value="Genomic_DNA"/>
</dbReference>
<dbReference type="RefSeq" id="WP_270117812.1">
    <property type="nucleotide sequence ID" value="NZ_BAAAOL010000013.1"/>
</dbReference>
<name>A0A9W6G749_9ACTN</name>
<accession>A0A9W6G749</accession>
<comment type="caution">
    <text evidence="1">The sequence shown here is derived from an EMBL/GenBank/DDBJ whole genome shotgun (WGS) entry which is preliminary data.</text>
</comment>
<evidence type="ECO:0000313" key="1">
    <source>
        <dbReference type="EMBL" id="GLI41572.1"/>
    </source>
</evidence>
<sequence>MPAPQSFDPEIPEKKRLAGARWTSRLFRGFHKESLKVLKRSADDETEHPAYRIALLQALVRWHELQAKRRPEPTAHDVDVLIVSDLSLPGGTTASNAADLCALREAGLTVALLHHPSYELDALRGINAKILALAAEDDGVHLVRSRDRVRARLTIVRFPPCMTRLVDQRPEITSDRTVLVVNQAPYYYYGAEPQRRSWRVPEVHEQLTSWLGDHTWFCASPVIADLLATRHADETAAIDISAEYWYDVTDPARWNADALERPRSGPIRIGRHSRDSKLKWPSSPQDLLGCFPASDDFSVTVLGGADTPRRLLGELPANWTVHEFDALPVEEFLAEIDVFVYHLADDGIEAFGRAPMEAMAAGVPCVLDPRLEPTFGDAALYAEPEALEAVVRELVADPEAYAAQANRGLEKVRDSFSGTHLVRQVRSLIAEAAPEARRGLISRLRSRGERAAGR</sequence>
<proteinExistence type="predicted"/>
<gene>
    <name evidence="1" type="ORF">GALLR39Z86_14220</name>
</gene>